<feature type="region of interest" description="Disordered" evidence="11">
    <location>
        <begin position="651"/>
        <end position="698"/>
    </location>
</feature>
<sequence>MWIRNSTNQTMSLPIDYRAGLLFLYSLVFLGGVVGAGLMSTVLKSNMLSITTVSVINLLVVHVIFLLTIPFRMYYYATNSWNLSFDACSIVSGMIHAHMYLSFIFYTIILLARYLAYFEWGHRLQFYRALHAFIASMMVWTITLGIALPATVLVYGSGMTGSDTVCFDFGGALTYPGVQSLNYIMSAMVLLVWTALASRQLYVLWQVYQKHRQASYSHQEFRVQIKSMFFVLIMFLCFVPYHVFRIYYVTRFLENKLLEDINDVFLAFTAFSCFDLLTFASRGMWQPAYIKCCILCDSHQALEHHGGTTRTNEAKAFGGWLGVKKGSKEVTSLREKHQGQTDILQEVQGLDYRGLKTTLLVLFRSLACFYSFVSRLCFLAGVMPVPDQLSNSENSSMLSPVLNASGGDGAETETTSAILASVKEQELQFERLTRELEAERQIVATQLERCKLGSETGSVSSISSADEKFRWNNQDGQKDIEEELTTGLELVDSCIRSLQESGILDSQEFSAGERPGILSQSALQLNNQEGTFPYSAGYHSNHTLALGDPSASQPPLRGGQVGGAVHSYNQVTSNRVAGDLVVQVQSRDSLSQSHSSAFHLPDAPPTTSIYYSCATLPAQRVSSPLSVHTLGSPAKLQRLGSASDMPSYATLQRVSSPKQSPGRLAKSYSTSSPISTVPGGGSASSPLHATPSQAGASPLHQLSAAVASYATLSPTKRMLHTSEQYKISHELYANATLQRPGSLAVCVSGSRGSYSSQHSHLGTELRPLQSPERHIDPIYEDRVYQKAQLRNFSQGQAPPSPGIDPTPLQRTASQNATGTFPRTGYGGGPAASSTDYANPYRTLQFCPSADSPYSKSGPALPPEATLIRSPSVDSIQKDPREFGWRDPELPEVIQMLQHQFPSVQSNAAAYLQHLCFGDNKIKSEIRRQGGIQLLVDLLDHRMADVHRSACGALRNLVYGKANDENKIALKNCGGIPSLVRLLRKTTDVEIQELLTAKPGGRTASCKKVLSGEVHVVAGVLVCALTPRAFLCAGVLWNLSSCDALKMPIIQDALAVLTNTVIIPHSGWDSAPHPDERKLHLHSSQVLRNATGCLRNVSSAGEEARRRMRECEGLTDALLYVIQTALGSSEIDSKANSHTCAALFSSTCHSSLTSFSFWSPSAASQTIENCVCILRNLSYRLAAETSQGQLLGSEELDGVLCADAGAKDAESSGCWGKKKKKKKSHDQWDGVGPFPDSADPPKGLQMLWHPSVVKPYLTLLSECSNPDTLEGAAGALQNLAAGSWKVGPTPKPWSVYIRAAVRKEKGLPILVELLRIDNDRVVCAVATALRNMALDVRNKELIGKYAMRDLVHRLPGGNNNTGAEKSMSDDTITAICCALHEVITKNMENTKALRDAGGIEKLIGIARSKGDKHTPKVVKAASQVLNSMWQYRDLRSLYKKVGTPQDIPALRAQLYPDGYSQYHFVGSSSTIERDRQRPYSSSRTPSISPVRTSPNNRSASAPASPREMLSLKERKTEYETTAANSTYPGNKGEHTSRKDAMAAQIASGTSTLFRSAYVSPGDELKHNQVSVQTGTASPPCAALILARWRQVSNQGNPAEAYPPFQTPPGANFEEVYYEDQVQQRPQPATDDALHLGLKSTGNYVDFYSASRPYSELNYETSHYPASPDSWV</sequence>
<evidence type="ECO:0000256" key="12">
    <source>
        <dbReference type="SAM" id="Phobius"/>
    </source>
</evidence>
<accession>A0AAD8ZGF9</accession>
<dbReference type="Pfam" id="PF00514">
    <property type="entry name" value="Arm"/>
    <property type="match status" value="4"/>
</dbReference>
<feature type="transmembrane region" description="Helical" evidence="12">
    <location>
        <begin position="361"/>
        <end position="383"/>
    </location>
</feature>
<dbReference type="SUPFAM" id="SSF48371">
    <property type="entry name" value="ARM repeat"/>
    <property type="match status" value="1"/>
</dbReference>
<feature type="transmembrane region" description="Helical" evidence="12">
    <location>
        <begin position="20"/>
        <end position="43"/>
    </location>
</feature>
<feature type="transmembrane region" description="Helical" evidence="12">
    <location>
        <begin position="183"/>
        <end position="205"/>
    </location>
</feature>
<dbReference type="InterPro" id="IPR028435">
    <property type="entry name" value="Plakophilin/d_Catenin"/>
</dbReference>
<dbReference type="GO" id="GO:0005737">
    <property type="term" value="C:cytoplasm"/>
    <property type="evidence" value="ECO:0007669"/>
    <property type="project" value="TreeGrafter"/>
</dbReference>
<evidence type="ECO:0000259" key="13">
    <source>
        <dbReference type="PROSITE" id="PS50262"/>
    </source>
</evidence>
<dbReference type="GO" id="GO:0005634">
    <property type="term" value="C:nucleus"/>
    <property type="evidence" value="ECO:0007669"/>
    <property type="project" value="TreeGrafter"/>
</dbReference>
<dbReference type="InterPro" id="IPR000225">
    <property type="entry name" value="Armadillo"/>
</dbReference>
<keyword evidence="7" id="KW-0965">Cell junction</keyword>
<dbReference type="SMART" id="SM00185">
    <property type="entry name" value="ARM"/>
    <property type="match status" value="7"/>
</dbReference>
<organism evidence="14 15">
    <name type="scientific">Electrophorus voltai</name>
    <dbReference type="NCBI Taxonomy" id="2609070"/>
    <lineage>
        <taxon>Eukaryota</taxon>
        <taxon>Metazoa</taxon>
        <taxon>Chordata</taxon>
        <taxon>Craniata</taxon>
        <taxon>Vertebrata</taxon>
        <taxon>Euteleostomi</taxon>
        <taxon>Actinopterygii</taxon>
        <taxon>Neopterygii</taxon>
        <taxon>Teleostei</taxon>
        <taxon>Ostariophysi</taxon>
        <taxon>Gymnotiformes</taxon>
        <taxon>Gymnotoidei</taxon>
        <taxon>Gymnotidae</taxon>
        <taxon>Electrophorus</taxon>
    </lineage>
</organism>
<comment type="subcellular location">
    <subcellularLocation>
        <location evidence="1">Cell junction</location>
    </subcellularLocation>
    <subcellularLocation>
        <location evidence="2">Membrane</location>
    </subcellularLocation>
</comment>
<dbReference type="InterPro" id="IPR017452">
    <property type="entry name" value="GPCR_Rhodpsn_7TM"/>
</dbReference>
<feature type="transmembrane region" description="Helical" evidence="12">
    <location>
        <begin position="264"/>
        <end position="281"/>
    </location>
</feature>
<comment type="caution">
    <text evidence="14">The sequence shown here is derived from an EMBL/GenBank/DDBJ whole genome shotgun (WGS) entry which is preliminary data.</text>
</comment>
<dbReference type="InterPro" id="IPR011989">
    <property type="entry name" value="ARM-like"/>
</dbReference>
<dbReference type="Gene3D" id="1.20.1070.10">
    <property type="entry name" value="Rhodopsin 7-helix transmembrane proteins"/>
    <property type="match status" value="1"/>
</dbReference>
<feature type="region of interest" description="Disordered" evidence="11">
    <location>
        <begin position="543"/>
        <end position="564"/>
    </location>
</feature>
<dbReference type="GO" id="GO:0098609">
    <property type="term" value="P:cell-cell adhesion"/>
    <property type="evidence" value="ECO:0007669"/>
    <property type="project" value="InterPro"/>
</dbReference>
<keyword evidence="6" id="KW-0130">Cell adhesion</keyword>
<dbReference type="Gene3D" id="1.25.10.10">
    <property type="entry name" value="Leucine-rich Repeat Variant"/>
    <property type="match status" value="1"/>
</dbReference>
<feature type="compositionally biased region" description="Polar residues" evidence="11">
    <location>
        <begin position="808"/>
        <end position="820"/>
    </location>
</feature>
<evidence type="ECO:0000256" key="8">
    <source>
        <dbReference type="ARBA" id="ARBA00022989"/>
    </source>
</evidence>
<dbReference type="GO" id="GO:0005912">
    <property type="term" value="C:adherens junction"/>
    <property type="evidence" value="ECO:0007669"/>
    <property type="project" value="TreeGrafter"/>
</dbReference>
<dbReference type="GO" id="GO:0014069">
    <property type="term" value="C:postsynaptic density"/>
    <property type="evidence" value="ECO:0007669"/>
    <property type="project" value="TreeGrafter"/>
</dbReference>
<feature type="region of interest" description="Disordered" evidence="11">
    <location>
        <begin position="792"/>
        <end position="833"/>
    </location>
</feature>
<feature type="transmembrane region" description="Helical" evidence="12">
    <location>
        <begin position="97"/>
        <end position="117"/>
    </location>
</feature>
<feature type="region of interest" description="Disordered" evidence="11">
    <location>
        <begin position="1465"/>
        <end position="1541"/>
    </location>
</feature>
<evidence type="ECO:0000256" key="2">
    <source>
        <dbReference type="ARBA" id="ARBA00004370"/>
    </source>
</evidence>
<dbReference type="InterPro" id="IPR016024">
    <property type="entry name" value="ARM-type_fold"/>
</dbReference>
<keyword evidence="4 12" id="KW-0812">Transmembrane</keyword>
<dbReference type="FunFam" id="1.25.10.10:FF:001123">
    <property type="entry name" value="Catenin (cadherin-associated protein), delta 2a"/>
    <property type="match status" value="1"/>
</dbReference>
<dbReference type="PROSITE" id="PS50176">
    <property type="entry name" value="ARM_REPEAT"/>
    <property type="match status" value="2"/>
</dbReference>
<dbReference type="PROSITE" id="PS50262">
    <property type="entry name" value="G_PROTEIN_RECEP_F1_2"/>
    <property type="match status" value="1"/>
</dbReference>
<reference evidence="14" key="1">
    <citation type="submission" date="2023-03" db="EMBL/GenBank/DDBJ databases">
        <title>Electrophorus voltai genome.</title>
        <authorList>
            <person name="Bian C."/>
        </authorList>
    </citation>
    <scope>NUCLEOTIDE SEQUENCE</scope>
    <source>
        <strain evidence="14">CB-2022</strain>
        <tissue evidence="14">Muscle</tissue>
    </source>
</reference>
<dbReference type="GO" id="GO:0004930">
    <property type="term" value="F:G protein-coupled receptor activity"/>
    <property type="evidence" value="ECO:0007669"/>
    <property type="project" value="InterPro"/>
</dbReference>
<comment type="similarity">
    <text evidence="3">Belongs to the beta-catenin family.</text>
</comment>
<dbReference type="GO" id="GO:0060997">
    <property type="term" value="P:dendritic spine morphogenesis"/>
    <property type="evidence" value="ECO:0007669"/>
    <property type="project" value="TreeGrafter"/>
</dbReference>
<evidence type="ECO:0000256" key="4">
    <source>
        <dbReference type="ARBA" id="ARBA00022692"/>
    </source>
</evidence>
<feature type="compositionally biased region" description="Low complexity" evidence="11">
    <location>
        <begin position="1492"/>
        <end position="1505"/>
    </location>
</feature>
<evidence type="ECO:0000313" key="14">
    <source>
        <dbReference type="EMBL" id="KAK1797090.1"/>
    </source>
</evidence>
<feature type="region of interest" description="Disordered" evidence="11">
    <location>
        <begin position="849"/>
        <end position="881"/>
    </location>
</feature>
<evidence type="ECO:0000256" key="5">
    <source>
        <dbReference type="ARBA" id="ARBA00022737"/>
    </source>
</evidence>
<gene>
    <name evidence="14" type="ORF">P4O66_008271</name>
</gene>
<feature type="compositionally biased region" description="Polar residues" evidence="11">
    <location>
        <begin position="1477"/>
        <end position="1491"/>
    </location>
</feature>
<dbReference type="PRINTS" id="PR01157">
    <property type="entry name" value="P2YPURNOCPTR"/>
</dbReference>
<evidence type="ECO:0000256" key="10">
    <source>
        <dbReference type="PROSITE-ProRule" id="PRU00259"/>
    </source>
</evidence>
<dbReference type="SUPFAM" id="SSF81321">
    <property type="entry name" value="Family A G protein-coupled receptor-like"/>
    <property type="match status" value="1"/>
</dbReference>
<evidence type="ECO:0000313" key="15">
    <source>
        <dbReference type="Proteomes" id="UP001239994"/>
    </source>
</evidence>
<keyword evidence="15" id="KW-1185">Reference proteome</keyword>
<keyword evidence="5" id="KW-0677">Repeat</keyword>
<proteinExistence type="inferred from homology"/>
<name>A0AAD8ZGF9_9TELE</name>
<feature type="domain" description="G-protein coupled receptors family 1 profile" evidence="13">
    <location>
        <begin position="19"/>
        <end position="247"/>
    </location>
</feature>
<dbReference type="PANTHER" id="PTHR10372">
    <property type="entry name" value="PLAKOPHILLIN-RELATED"/>
    <property type="match status" value="1"/>
</dbReference>
<dbReference type="GO" id="GO:0005886">
    <property type="term" value="C:plasma membrane"/>
    <property type="evidence" value="ECO:0007669"/>
    <property type="project" value="TreeGrafter"/>
</dbReference>
<feature type="compositionally biased region" description="Basic and acidic residues" evidence="11">
    <location>
        <begin position="1508"/>
        <end position="1517"/>
    </location>
</feature>
<evidence type="ECO:0000256" key="6">
    <source>
        <dbReference type="ARBA" id="ARBA00022889"/>
    </source>
</evidence>
<feature type="transmembrane region" description="Helical" evidence="12">
    <location>
        <begin position="55"/>
        <end position="77"/>
    </location>
</feature>
<feature type="repeat" description="ARM" evidence="10">
    <location>
        <begin position="929"/>
        <end position="964"/>
    </location>
</feature>
<protein>
    <recommendedName>
        <fullName evidence="13">G-protein coupled receptors family 1 profile domain-containing protein</fullName>
    </recommendedName>
</protein>
<feature type="transmembrane region" description="Helical" evidence="12">
    <location>
        <begin position="129"/>
        <end position="155"/>
    </location>
</feature>
<keyword evidence="9 12" id="KW-0472">Membrane</keyword>
<evidence type="ECO:0000256" key="7">
    <source>
        <dbReference type="ARBA" id="ARBA00022949"/>
    </source>
</evidence>
<feature type="transmembrane region" description="Helical" evidence="12">
    <location>
        <begin position="225"/>
        <end position="244"/>
    </location>
</feature>
<keyword evidence="8 12" id="KW-1133">Transmembrane helix</keyword>
<evidence type="ECO:0000256" key="3">
    <source>
        <dbReference type="ARBA" id="ARBA00005462"/>
    </source>
</evidence>
<dbReference type="PANTHER" id="PTHR10372:SF9">
    <property type="entry name" value="CATENIN DELTA-2"/>
    <property type="match status" value="1"/>
</dbReference>
<dbReference type="Proteomes" id="UP001239994">
    <property type="component" value="Unassembled WGS sequence"/>
</dbReference>
<dbReference type="InterPro" id="IPR000276">
    <property type="entry name" value="GPCR_Rhodpsn"/>
</dbReference>
<feature type="compositionally biased region" description="Polar residues" evidence="11">
    <location>
        <begin position="683"/>
        <end position="695"/>
    </location>
</feature>
<feature type="compositionally biased region" description="Basic and acidic residues" evidence="11">
    <location>
        <begin position="1530"/>
        <end position="1539"/>
    </location>
</feature>
<dbReference type="Pfam" id="PF00001">
    <property type="entry name" value="7tm_1"/>
    <property type="match status" value="1"/>
</dbReference>
<feature type="compositionally biased region" description="Polar residues" evidence="11">
    <location>
        <begin position="1518"/>
        <end position="1527"/>
    </location>
</feature>
<evidence type="ECO:0000256" key="1">
    <source>
        <dbReference type="ARBA" id="ARBA00004282"/>
    </source>
</evidence>
<evidence type="ECO:0000256" key="11">
    <source>
        <dbReference type="SAM" id="MobiDB-lite"/>
    </source>
</evidence>
<feature type="repeat" description="ARM" evidence="10">
    <location>
        <begin position="1304"/>
        <end position="1341"/>
    </location>
</feature>
<dbReference type="EMBL" id="JAROKS010000014">
    <property type="protein sequence ID" value="KAK1797090.1"/>
    <property type="molecule type" value="Genomic_DNA"/>
</dbReference>
<evidence type="ECO:0000256" key="9">
    <source>
        <dbReference type="ARBA" id="ARBA00023136"/>
    </source>
</evidence>